<evidence type="ECO:0000313" key="4">
    <source>
        <dbReference type="Proteomes" id="UP000199691"/>
    </source>
</evidence>
<keyword evidence="1" id="KW-1133">Transmembrane helix</keyword>
<dbReference type="EMBL" id="FNIX01000009">
    <property type="protein sequence ID" value="SDP46514.1"/>
    <property type="molecule type" value="Genomic_DNA"/>
</dbReference>
<feature type="transmembrane region" description="Helical" evidence="1">
    <location>
        <begin position="70"/>
        <end position="91"/>
    </location>
</feature>
<proteinExistence type="predicted"/>
<organism evidence="3 4">
    <name type="scientific">Lentzea jiangxiensis</name>
    <dbReference type="NCBI Taxonomy" id="641025"/>
    <lineage>
        <taxon>Bacteria</taxon>
        <taxon>Bacillati</taxon>
        <taxon>Actinomycetota</taxon>
        <taxon>Actinomycetes</taxon>
        <taxon>Pseudonocardiales</taxon>
        <taxon>Pseudonocardiaceae</taxon>
        <taxon>Lentzea</taxon>
    </lineage>
</organism>
<dbReference type="PANTHER" id="PTHR36974">
    <property type="entry name" value="MEMBRANE PROTEIN-RELATED"/>
    <property type="match status" value="1"/>
</dbReference>
<keyword evidence="1" id="KW-0472">Membrane</keyword>
<keyword evidence="4" id="KW-1185">Reference proteome</keyword>
<dbReference type="Proteomes" id="UP000199691">
    <property type="component" value="Unassembled WGS sequence"/>
</dbReference>
<accession>A0A1H0SXW5</accession>
<feature type="signal peptide" evidence="2">
    <location>
        <begin position="1"/>
        <end position="26"/>
    </location>
</feature>
<keyword evidence="1" id="KW-0812">Transmembrane</keyword>
<sequence>MEQNRSRARSALALAALLGLAGTTHFTRPKFYDAVVPRSLPGTPRQWTYASGAAELAVATAVAVPRTRRLGGFAAFALFIAVFPANVKMALDFRDKSPRARAIAYGRLPLQIPLVVWAWKVAKAAP</sequence>
<evidence type="ECO:0000256" key="1">
    <source>
        <dbReference type="SAM" id="Phobius"/>
    </source>
</evidence>
<dbReference type="PANTHER" id="PTHR36974:SF1">
    <property type="entry name" value="DOXX FAMILY MEMBRANE PROTEIN"/>
    <property type="match status" value="1"/>
</dbReference>
<protein>
    <submittedName>
        <fullName evidence="3">Uncharacterized membrane protein</fullName>
    </submittedName>
</protein>
<evidence type="ECO:0000256" key="2">
    <source>
        <dbReference type="SAM" id="SignalP"/>
    </source>
</evidence>
<evidence type="ECO:0000313" key="3">
    <source>
        <dbReference type="EMBL" id="SDP46514.1"/>
    </source>
</evidence>
<dbReference type="RefSeq" id="WP_090099622.1">
    <property type="nucleotide sequence ID" value="NZ_FNIX01000009.1"/>
</dbReference>
<keyword evidence="2" id="KW-0732">Signal</keyword>
<dbReference type="STRING" id="641025.SAMN05421507_1099"/>
<reference evidence="4" key="1">
    <citation type="submission" date="2016-10" db="EMBL/GenBank/DDBJ databases">
        <authorList>
            <person name="Varghese N."/>
            <person name="Submissions S."/>
        </authorList>
    </citation>
    <scope>NUCLEOTIDE SEQUENCE [LARGE SCALE GENOMIC DNA]</scope>
    <source>
        <strain evidence="4">CGMCC 4.6609</strain>
    </source>
</reference>
<dbReference type="AlphaFoldDB" id="A0A1H0SXW5"/>
<name>A0A1H0SXW5_9PSEU</name>
<gene>
    <name evidence="3" type="ORF">SAMN05421507_1099</name>
</gene>
<feature type="chain" id="PRO_5039265806" evidence="2">
    <location>
        <begin position="27"/>
        <end position="126"/>
    </location>
</feature>